<keyword evidence="1" id="KW-0472">Membrane</keyword>
<accession>A0A0A8XWW1</accession>
<proteinExistence type="predicted"/>
<keyword evidence="1" id="KW-1133">Transmembrane helix</keyword>
<evidence type="ECO:0000313" key="2">
    <source>
        <dbReference type="EMBL" id="JAD16182.1"/>
    </source>
</evidence>
<protein>
    <submittedName>
        <fullName evidence="2">Uncharacterized protein</fullName>
    </submittedName>
</protein>
<dbReference type="EMBL" id="GBRH01281713">
    <property type="protein sequence ID" value="JAD16182.1"/>
    <property type="molecule type" value="Transcribed_RNA"/>
</dbReference>
<organism evidence="2">
    <name type="scientific">Arundo donax</name>
    <name type="common">Giant reed</name>
    <name type="synonym">Donax arundinaceus</name>
    <dbReference type="NCBI Taxonomy" id="35708"/>
    <lineage>
        <taxon>Eukaryota</taxon>
        <taxon>Viridiplantae</taxon>
        <taxon>Streptophyta</taxon>
        <taxon>Embryophyta</taxon>
        <taxon>Tracheophyta</taxon>
        <taxon>Spermatophyta</taxon>
        <taxon>Magnoliopsida</taxon>
        <taxon>Liliopsida</taxon>
        <taxon>Poales</taxon>
        <taxon>Poaceae</taxon>
        <taxon>PACMAD clade</taxon>
        <taxon>Arundinoideae</taxon>
        <taxon>Arundineae</taxon>
        <taxon>Arundo</taxon>
    </lineage>
</organism>
<dbReference type="AlphaFoldDB" id="A0A0A8XWW1"/>
<keyword evidence="1" id="KW-0812">Transmembrane</keyword>
<reference evidence="2" key="2">
    <citation type="journal article" date="2015" name="Data Brief">
        <title>Shoot transcriptome of the giant reed, Arundo donax.</title>
        <authorList>
            <person name="Barrero R.A."/>
            <person name="Guerrero F.D."/>
            <person name="Moolhuijzen P."/>
            <person name="Goolsby J.A."/>
            <person name="Tidwell J."/>
            <person name="Bellgard S.E."/>
            <person name="Bellgard M.I."/>
        </authorList>
    </citation>
    <scope>NUCLEOTIDE SEQUENCE</scope>
    <source>
        <tissue evidence="2">Shoot tissue taken approximately 20 cm above the soil surface</tissue>
    </source>
</reference>
<feature type="transmembrane region" description="Helical" evidence="1">
    <location>
        <begin position="15"/>
        <end position="32"/>
    </location>
</feature>
<evidence type="ECO:0000256" key="1">
    <source>
        <dbReference type="SAM" id="Phobius"/>
    </source>
</evidence>
<reference evidence="2" key="1">
    <citation type="submission" date="2014-09" db="EMBL/GenBank/DDBJ databases">
        <authorList>
            <person name="Magalhaes I.L.F."/>
            <person name="Oliveira U."/>
            <person name="Santos F.R."/>
            <person name="Vidigal T.H.D.A."/>
            <person name="Brescovit A.D."/>
            <person name="Santos A.J."/>
        </authorList>
    </citation>
    <scope>NUCLEOTIDE SEQUENCE</scope>
    <source>
        <tissue evidence="2">Shoot tissue taken approximately 20 cm above the soil surface</tissue>
    </source>
</reference>
<sequence>MHSTHQVSILEKSSLAISLLFYGLQSVIHMLLNEKFLTWGHHQDLKRLMVLP</sequence>
<name>A0A0A8XWW1_ARUDO</name>